<feature type="transmembrane region" description="Helical" evidence="1">
    <location>
        <begin position="56"/>
        <end position="77"/>
    </location>
</feature>
<dbReference type="EMBL" id="CP003698">
    <property type="protein sequence ID" value="AGF73830.1"/>
    <property type="molecule type" value="Genomic_DNA"/>
</dbReference>
<feature type="transmembrane region" description="Helical" evidence="1">
    <location>
        <begin position="12"/>
        <end position="36"/>
    </location>
</feature>
<accession>M1P1Y5</accession>
<dbReference type="Proteomes" id="UP000011723">
    <property type="component" value="Plasmid pCha1"/>
</dbReference>
<organism evidence="2 3">
    <name type="scientific">Corynebacterium halotolerans YIM 70093 = DSM 44683</name>
    <dbReference type="NCBI Taxonomy" id="1121362"/>
    <lineage>
        <taxon>Bacteria</taxon>
        <taxon>Bacillati</taxon>
        <taxon>Actinomycetota</taxon>
        <taxon>Actinomycetes</taxon>
        <taxon>Mycobacteriales</taxon>
        <taxon>Corynebacteriaceae</taxon>
        <taxon>Corynebacterium</taxon>
    </lineage>
</organism>
<evidence type="ECO:0000313" key="3">
    <source>
        <dbReference type="Proteomes" id="UP000011723"/>
    </source>
</evidence>
<keyword evidence="2" id="KW-0614">Plasmid</keyword>
<keyword evidence="1" id="KW-0812">Transmembrane</keyword>
<evidence type="ECO:0000256" key="1">
    <source>
        <dbReference type="SAM" id="Phobius"/>
    </source>
</evidence>
<gene>
    <name evidence="2" type="ORF">A605_14292</name>
</gene>
<keyword evidence="3" id="KW-1185">Reference proteome</keyword>
<name>M1P1Y5_9CORY</name>
<proteinExistence type="predicted"/>
<sequence>MTVRKWAWISVWVSLIVGAVLAVAGLNGFYVTMRWLQLENAEVTGPLHRIETAWGYMWPAVWFLGYGAVLGIGMKLLPRMA</sequence>
<dbReference type="KEGG" id="chn:A605_14292"/>
<keyword evidence="1" id="KW-1133">Transmembrane helix</keyword>
<dbReference type="eggNOG" id="ENOG5031MR5">
    <property type="taxonomic scope" value="Bacteria"/>
</dbReference>
<dbReference type="AlphaFoldDB" id="M1P1Y5"/>
<evidence type="ECO:0000313" key="2">
    <source>
        <dbReference type="EMBL" id="AGF73830.1"/>
    </source>
</evidence>
<geneLocation type="plasmid" evidence="2 3">
    <name>pCha1</name>
</geneLocation>
<keyword evidence="1" id="KW-0472">Membrane</keyword>
<dbReference type="HOGENOM" id="CLU_2568049_0_0_11"/>
<reference evidence="2 3" key="1">
    <citation type="journal article" date="2012" name="Stand. Genomic Sci.">
        <title>Genome sequence of the halotolerant bacterium Corynebacterium halotolerans type strain YIM 70093(T) (= DSM 44683(T)).</title>
        <authorList>
            <person name="Ruckert C."/>
            <person name="Albersmeier A."/>
            <person name="Al-Dilaimi A."/>
            <person name="Niehaus K."/>
            <person name="Szczepanowski R."/>
            <person name="Kalinowski J."/>
        </authorList>
    </citation>
    <scope>NUCLEOTIDE SEQUENCE [LARGE SCALE GENOMIC DNA]</scope>
    <source>
        <strain evidence="2">DSM 44683</strain>
        <plasmid evidence="3">Plasmid pCha1</plasmid>
    </source>
</reference>
<protein>
    <submittedName>
        <fullName evidence="2">Uncharacterized protein</fullName>
    </submittedName>
</protein>